<dbReference type="Proteomes" id="UP001221142">
    <property type="component" value="Unassembled WGS sequence"/>
</dbReference>
<dbReference type="GO" id="GO:0042256">
    <property type="term" value="P:cytosolic ribosome assembly"/>
    <property type="evidence" value="ECO:0007669"/>
    <property type="project" value="TreeGrafter"/>
</dbReference>
<sequence>MSAARTLRQLSSVSGRLSTRTLSTLALRRIPLAAARVSTSARAFSASARAFKAGSSDIALVQKLSEELSYEHEEMEKADKPDFLAAFESRGIWKIQDTPGSNEVVLTRQFGNENIRLVFSIADLNNQEEMYEEDPENPEEEAPEEGTSIRVVVSISKSTGPGGIDVEMLCQNGQFLVETVSHYPDAVLGQLTVEADWKRRELYVGPDFSTLDIQVQEALEKFLEERDINPDTALFIPEYATHKEQREYVSWLENVKKFVEA</sequence>
<dbReference type="SUPFAM" id="SSF54529">
    <property type="entry name" value="Mitochondrial glycoprotein MAM33-like"/>
    <property type="match status" value="1"/>
</dbReference>
<feature type="compositionally biased region" description="Acidic residues" evidence="1">
    <location>
        <begin position="129"/>
        <end position="144"/>
    </location>
</feature>
<dbReference type="PANTHER" id="PTHR10826">
    <property type="entry name" value="COMPLEMENT COMPONENT 1"/>
    <property type="match status" value="1"/>
</dbReference>
<dbReference type="EMBL" id="JARKIF010000005">
    <property type="protein sequence ID" value="KAJ7638206.1"/>
    <property type="molecule type" value="Genomic_DNA"/>
</dbReference>
<protein>
    <submittedName>
        <fullName evidence="2">Mitochondrial glycoprotein</fullName>
    </submittedName>
</protein>
<evidence type="ECO:0000313" key="2">
    <source>
        <dbReference type="EMBL" id="KAJ7638206.1"/>
    </source>
</evidence>
<keyword evidence="3" id="KW-1185">Reference proteome</keyword>
<evidence type="ECO:0000256" key="1">
    <source>
        <dbReference type="SAM" id="MobiDB-lite"/>
    </source>
</evidence>
<reference evidence="2" key="1">
    <citation type="submission" date="2023-03" db="EMBL/GenBank/DDBJ databases">
        <title>Massive genome expansion in bonnet fungi (Mycena s.s.) driven by repeated elements and novel gene families across ecological guilds.</title>
        <authorList>
            <consortium name="Lawrence Berkeley National Laboratory"/>
            <person name="Harder C.B."/>
            <person name="Miyauchi S."/>
            <person name="Viragh M."/>
            <person name="Kuo A."/>
            <person name="Thoen E."/>
            <person name="Andreopoulos B."/>
            <person name="Lu D."/>
            <person name="Skrede I."/>
            <person name="Drula E."/>
            <person name="Henrissat B."/>
            <person name="Morin E."/>
            <person name="Kohler A."/>
            <person name="Barry K."/>
            <person name="LaButti K."/>
            <person name="Morin E."/>
            <person name="Salamov A."/>
            <person name="Lipzen A."/>
            <person name="Mereny Z."/>
            <person name="Hegedus B."/>
            <person name="Baldrian P."/>
            <person name="Stursova M."/>
            <person name="Weitz H."/>
            <person name="Taylor A."/>
            <person name="Grigoriev I.V."/>
            <person name="Nagy L.G."/>
            <person name="Martin F."/>
            <person name="Kauserud H."/>
        </authorList>
    </citation>
    <scope>NUCLEOTIDE SEQUENCE</scope>
    <source>
        <strain evidence="2">9284</strain>
    </source>
</reference>
<proteinExistence type="predicted"/>
<comment type="caution">
    <text evidence="2">The sequence shown here is derived from an EMBL/GenBank/DDBJ whole genome shotgun (WGS) entry which is preliminary data.</text>
</comment>
<gene>
    <name evidence="2" type="ORF">FB45DRAFT_741286</name>
</gene>
<dbReference type="PANTHER" id="PTHR10826:SF1">
    <property type="entry name" value="COMPLEMENT COMPONENT 1 Q SUBCOMPONENT-BINDING PROTEIN, MITOCHONDRIAL"/>
    <property type="match status" value="1"/>
</dbReference>
<evidence type="ECO:0000313" key="3">
    <source>
        <dbReference type="Proteomes" id="UP001221142"/>
    </source>
</evidence>
<dbReference type="Gene3D" id="3.10.280.10">
    <property type="entry name" value="Mitochondrial glycoprotein"/>
    <property type="match status" value="1"/>
</dbReference>
<name>A0AAD7FR15_9AGAR</name>
<organism evidence="2 3">
    <name type="scientific">Roridomyces roridus</name>
    <dbReference type="NCBI Taxonomy" id="1738132"/>
    <lineage>
        <taxon>Eukaryota</taxon>
        <taxon>Fungi</taxon>
        <taxon>Dikarya</taxon>
        <taxon>Basidiomycota</taxon>
        <taxon>Agaricomycotina</taxon>
        <taxon>Agaricomycetes</taxon>
        <taxon>Agaricomycetidae</taxon>
        <taxon>Agaricales</taxon>
        <taxon>Marasmiineae</taxon>
        <taxon>Mycenaceae</taxon>
        <taxon>Roridomyces</taxon>
    </lineage>
</organism>
<accession>A0AAD7FR15</accession>
<dbReference type="Pfam" id="PF02330">
    <property type="entry name" value="MAM33"/>
    <property type="match status" value="1"/>
</dbReference>
<dbReference type="InterPro" id="IPR003428">
    <property type="entry name" value="MAM33"/>
</dbReference>
<dbReference type="AlphaFoldDB" id="A0AAD7FR15"/>
<dbReference type="GO" id="GO:0005759">
    <property type="term" value="C:mitochondrial matrix"/>
    <property type="evidence" value="ECO:0007669"/>
    <property type="project" value="InterPro"/>
</dbReference>
<feature type="region of interest" description="Disordered" evidence="1">
    <location>
        <begin position="129"/>
        <end position="148"/>
    </location>
</feature>
<dbReference type="InterPro" id="IPR036561">
    <property type="entry name" value="MAM33_sf"/>
</dbReference>